<proteinExistence type="inferred from homology"/>
<evidence type="ECO:0000256" key="1">
    <source>
        <dbReference type="ARBA" id="ARBA00004642"/>
    </source>
</evidence>
<evidence type="ECO:0000256" key="5">
    <source>
        <dbReference type="SAM" id="MobiDB-lite"/>
    </source>
</evidence>
<feature type="region of interest" description="Disordered" evidence="5">
    <location>
        <begin position="38"/>
        <end position="105"/>
    </location>
</feature>
<dbReference type="AlphaFoldDB" id="A0A5J5BZK6"/>
<evidence type="ECO:0000256" key="3">
    <source>
        <dbReference type="ARBA" id="ARBA00023013"/>
    </source>
</evidence>
<feature type="compositionally biased region" description="Low complexity" evidence="5">
    <location>
        <begin position="183"/>
        <end position="194"/>
    </location>
</feature>
<dbReference type="InterPro" id="IPR003175">
    <property type="entry name" value="CDI_dom"/>
</dbReference>
<feature type="domain" description="Cyclin-dependent kinase inhibitor" evidence="6">
    <location>
        <begin position="206"/>
        <end position="252"/>
    </location>
</feature>
<accession>A0A5J5BZK6</accession>
<dbReference type="PANTHER" id="PTHR46776">
    <property type="entry name" value="CYCLIN-DEPENDENT KINASE INHIBITOR 4-RELATED"/>
    <property type="match status" value="1"/>
</dbReference>
<comment type="similarity">
    <text evidence="2">Belongs to the CDI family. ICK/KRP subfamily.</text>
</comment>
<keyword evidence="8" id="KW-1185">Reference proteome</keyword>
<dbReference type="OrthoDB" id="6373236at2759"/>
<organism evidence="7 8">
    <name type="scientific">Nyssa sinensis</name>
    <dbReference type="NCBI Taxonomy" id="561372"/>
    <lineage>
        <taxon>Eukaryota</taxon>
        <taxon>Viridiplantae</taxon>
        <taxon>Streptophyta</taxon>
        <taxon>Embryophyta</taxon>
        <taxon>Tracheophyta</taxon>
        <taxon>Spermatophyta</taxon>
        <taxon>Magnoliopsida</taxon>
        <taxon>eudicotyledons</taxon>
        <taxon>Gunneridae</taxon>
        <taxon>Pentapetalae</taxon>
        <taxon>asterids</taxon>
        <taxon>Cornales</taxon>
        <taxon>Nyssaceae</taxon>
        <taxon>Nyssa</taxon>
    </lineage>
</organism>
<dbReference type="InterPro" id="IPR044898">
    <property type="entry name" value="CDI_dom_sf"/>
</dbReference>
<evidence type="ECO:0000259" key="6">
    <source>
        <dbReference type="Pfam" id="PF02234"/>
    </source>
</evidence>
<evidence type="ECO:0000313" key="7">
    <source>
        <dbReference type="EMBL" id="KAA8548428.1"/>
    </source>
</evidence>
<dbReference type="Proteomes" id="UP000325577">
    <property type="component" value="Linkage Group LG0"/>
</dbReference>
<dbReference type="EMBL" id="CM018031">
    <property type="protein sequence ID" value="KAA8548428.1"/>
    <property type="molecule type" value="Genomic_DNA"/>
</dbReference>
<comment type="subcellular location">
    <subcellularLocation>
        <location evidence="1">Nucleus</location>
        <location evidence="1">Nucleoplasm</location>
    </subcellularLocation>
</comment>
<keyword evidence="3" id="KW-0649">Protein kinase inhibitor</keyword>
<gene>
    <name evidence="7" type="ORF">F0562_000112</name>
</gene>
<dbReference type="Gene3D" id="4.10.365.10">
    <property type="entry name" value="p27"/>
    <property type="match status" value="1"/>
</dbReference>
<keyword evidence="4" id="KW-0131">Cell cycle</keyword>
<feature type="region of interest" description="Disordered" evidence="5">
    <location>
        <begin position="160"/>
        <end position="205"/>
    </location>
</feature>
<evidence type="ECO:0000313" key="8">
    <source>
        <dbReference type="Proteomes" id="UP000325577"/>
    </source>
</evidence>
<evidence type="ECO:0000256" key="2">
    <source>
        <dbReference type="ARBA" id="ARBA00010274"/>
    </source>
</evidence>
<evidence type="ECO:0000256" key="4">
    <source>
        <dbReference type="ARBA" id="ARBA00023306"/>
    </source>
</evidence>
<dbReference type="Pfam" id="PF02234">
    <property type="entry name" value="CDI"/>
    <property type="match status" value="1"/>
</dbReference>
<dbReference type="GO" id="GO:0051726">
    <property type="term" value="P:regulation of cell cycle"/>
    <property type="evidence" value="ECO:0007669"/>
    <property type="project" value="InterPro"/>
</dbReference>
<dbReference type="GO" id="GO:0005654">
    <property type="term" value="C:nucleoplasm"/>
    <property type="evidence" value="ECO:0007669"/>
    <property type="project" value="UniProtKB-SubCell"/>
</dbReference>
<feature type="compositionally biased region" description="Low complexity" evidence="5">
    <location>
        <begin position="95"/>
        <end position="105"/>
    </location>
</feature>
<reference evidence="7 8" key="1">
    <citation type="submission" date="2019-09" db="EMBL/GenBank/DDBJ databases">
        <title>A chromosome-level genome assembly of the Chinese tupelo Nyssa sinensis.</title>
        <authorList>
            <person name="Yang X."/>
            <person name="Kang M."/>
            <person name="Yang Y."/>
            <person name="Xiong H."/>
            <person name="Wang M."/>
            <person name="Zhang Z."/>
            <person name="Wang Z."/>
            <person name="Wu H."/>
            <person name="Ma T."/>
            <person name="Liu J."/>
            <person name="Xi Z."/>
        </authorList>
    </citation>
    <scope>NUCLEOTIDE SEQUENCE [LARGE SCALE GENOMIC DNA]</scope>
    <source>
        <strain evidence="7">J267</strain>
        <tissue evidence="7">Leaf</tissue>
    </source>
</reference>
<dbReference type="InterPro" id="IPR044275">
    <property type="entry name" value="KRP"/>
</dbReference>
<name>A0A5J5BZK6_9ASTE</name>
<dbReference type="GO" id="GO:0004861">
    <property type="term" value="F:cyclin-dependent protein serine/threonine kinase inhibitor activity"/>
    <property type="evidence" value="ECO:0007669"/>
    <property type="project" value="InterPro"/>
</dbReference>
<dbReference type="PIRSF" id="PIRSF017811">
    <property type="entry name" value="CDK_inhib_pln"/>
    <property type="match status" value="1"/>
</dbReference>
<sequence length="254" mass="28219">MGKYMRKSKTAGGVALMEVSQSLGVRTRAKTLALQRLQKSAVAAPASGGSYLQLRSRRLEKPPILVTSSDSKRQKHPPKESCMPNPNPNPNSRASSRLRVGSVNSGSVGSVSLDCLNKEEGHLVKEVTEDVVGEEQEIQEKNNSFVGIEASFGENVLEFEGRERSTRETTPCSLIRDPDSIKTPGSTTRPTSSTEANRRMKNSMQRHIPTASEMNEFFVGAEEQQHRQFIEKYNFDPVKDEPLPGRYEWAKLDP</sequence>
<protein>
    <recommendedName>
        <fullName evidence="6">Cyclin-dependent kinase inhibitor domain-containing protein</fullName>
    </recommendedName>
</protein>